<feature type="compositionally biased region" description="Polar residues" evidence="2">
    <location>
        <begin position="580"/>
        <end position="596"/>
    </location>
</feature>
<dbReference type="GO" id="GO:0005886">
    <property type="term" value="C:plasma membrane"/>
    <property type="evidence" value="ECO:0007669"/>
    <property type="project" value="TreeGrafter"/>
</dbReference>
<dbReference type="EMBL" id="AP028215">
    <property type="protein sequence ID" value="BEI92322.1"/>
    <property type="molecule type" value="Genomic_DNA"/>
</dbReference>
<feature type="compositionally biased region" description="Low complexity" evidence="2">
    <location>
        <begin position="306"/>
        <end position="315"/>
    </location>
</feature>
<feature type="compositionally biased region" description="Pro residues" evidence="2">
    <location>
        <begin position="781"/>
        <end position="792"/>
    </location>
</feature>
<accession>A0AA48L5H3</accession>
<sequence>MDHLRPSHGAHRSSSDRLLSNYLESQKLFTTSLLALLSQSHSSTSSLLAYVTSSPGVLLSVRRAVRHSAFEGPLSPSMLENPEAHMLGVEHEPPTPGWAGYIRVLDDFRKDLKQIHLLEEEMTRVKRDKEILVSRLIRQTKAKPTKSDLKEMAKHLNADQLRDLETMSSRVSSISLSSEVTGVTTGPGGKESRRATKLKDAQVELLGCEEHLRALEVKIEDERNNVMYRGLEERFRAMEVVSQMWLSQARQGLEDLENLPGRSNGVANANNFELESNGSLAPSQSASQVGHDESGQSLGPVANLSPRRQMQQRQMQPMIGHGSITSVQEENEGSSDDEHGQGTLVMHENVRRPVSQAQPPAPALPMKDFNPPDRRRATSELGQPSRYSRQQSPPLRRAISSEVMRPPYRAGSASSSERTVTKRRGFFASIARFFKGPKHHEHHNRHGRPASGGTWGKDSRAAPQYGRRVRSDSSSEDEPGNLVSVSNTLRGTDSTSFAGWNAADVGKVPVKRSQSSASAKRGSGVTTPRARPASAAPHSTPRAAAASKPRPASAAPHSTPRAAAASKPRPRPASAAGRAQTTAPTVVTITRSNTAKSAPDASKRASTMSTRSRSSHPGQSLMSIVDAQPPAMPDVPKAPQSQQGPIPLVRAPGSSLAPGLVLPTQVMHQPRQSLQHRVADDELGPNDSISRVNSTKKKPARDSKPLRRSKSLTDKKDKTEKIGVSEKQPRRSISPLPPSKLRSPPLKSALRPSSPSSYPSQPLGPAPQITTLYDVHAPGPVQLPPDPEPEPAPSVHSGKRRLSAEEVSIYESANEDAATPRASMTLDDSSDDESVDASAFQIINNEHKAPEDKAGPNASLTALPDDGLQRRKSVRLEVPEENVAEYYKAEAAREEEERRVGHEREMDLERARMYMAAANDSDDSLPTQRSSNWDSRIGRVRDDTSEEDDDDPRYVKARRSLMSQTGDFSKKKKKRFSSKSMGSKPSVRDGKSWRP</sequence>
<keyword evidence="4" id="KW-1185">Reference proteome</keyword>
<feature type="compositionally biased region" description="Basic and acidic residues" evidence="2">
    <location>
        <begin position="986"/>
        <end position="995"/>
    </location>
</feature>
<organism evidence="3 4">
    <name type="scientific">Cutaneotrichosporon cavernicola</name>
    <dbReference type="NCBI Taxonomy" id="279322"/>
    <lineage>
        <taxon>Eukaryota</taxon>
        <taxon>Fungi</taxon>
        <taxon>Dikarya</taxon>
        <taxon>Basidiomycota</taxon>
        <taxon>Agaricomycotina</taxon>
        <taxon>Tremellomycetes</taxon>
        <taxon>Trichosporonales</taxon>
        <taxon>Trichosporonaceae</taxon>
        <taxon>Cutaneotrichosporon</taxon>
    </lineage>
</organism>
<proteinExistence type="predicted"/>
<feature type="coiled-coil region" evidence="1">
    <location>
        <begin position="198"/>
        <end position="225"/>
    </location>
</feature>
<dbReference type="InterPro" id="IPR028245">
    <property type="entry name" value="PIL1/LSP1"/>
</dbReference>
<feature type="region of interest" description="Disordered" evidence="2">
    <location>
        <begin position="437"/>
        <end position="866"/>
    </location>
</feature>
<dbReference type="KEGG" id="ccac:CcaHIS019_0411420"/>
<feature type="compositionally biased region" description="Basic and acidic residues" evidence="2">
    <location>
        <begin position="889"/>
        <end position="912"/>
    </location>
</feature>
<feature type="compositionally biased region" description="Polar residues" evidence="2">
    <location>
        <begin position="380"/>
        <end position="393"/>
    </location>
</feature>
<dbReference type="AlphaFoldDB" id="A0AA48L5H3"/>
<dbReference type="GO" id="GO:0036286">
    <property type="term" value="C:eisosome filament"/>
    <property type="evidence" value="ECO:0007669"/>
    <property type="project" value="TreeGrafter"/>
</dbReference>
<evidence type="ECO:0000313" key="4">
    <source>
        <dbReference type="Proteomes" id="UP001233271"/>
    </source>
</evidence>
<dbReference type="GO" id="GO:0008289">
    <property type="term" value="F:lipid binding"/>
    <property type="evidence" value="ECO:0007669"/>
    <property type="project" value="TreeGrafter"/>
</dbReference>
<feature type="region of interest" description="Disordered" evidence="2">
    <location>
        <begin position="354"/>
        <end position="420"/>
    </location>
</feature>
<evidence type="ECO:0000256" key="1">
    <source>
        <dbReference type="SAM" id="Coils"/>
    </source>
</evidence>
<dbReference type="GO" id="GO:0070941">
    <property type="term" value="P:eisosome assembly"/>
    <property type="evidence" value="ECO:0007669"/>
    <property type="project" value="TreeGrafter"/>
</dbReference>
<evidence type="ECO:0000256" key="2">
    <source>
        <dbReference type="SAM" id="MobiDB-lite"/>
    </source>
</evidence>
<dbReference type="PANTHER" id="PTHR31962">
    <property type="entry name" value="SPHINGOLIPID LONG CHAIN BASE-RESPONSIVE PROTEIN PIL1"/>
    <property type="match status" value="1"/>
</dbReference>
<evidence type="ECO:0000313" key="3">
    <source>
        <dbReference type="EMBL" id="BEI92322.1"/>
    </source>
</evidence>
<gene>
    <name evidence="3" type="ORF">CcaverHIS019_0411420</name>
</gene>
<feature type="region of interest" description="Disordered" evidence="2">
    <location>
        <begin position="275"/>
        <end position="315"/>
    </location>
</feature>
<feature type="compositionally biased region" description="Polar residues" evidence="2">
    <location>
        <begin position="666"/>
        <end position="675"/>
    </location>
</feature>
<dbReference type="Proteomes" id="UP001233271">
    <property type="component" value="Chromosome 4"/>
</dbReference>
<feature type="region of interest" description="Disordered" evidence="2">
    <location>
        <begin position="889"/>
        <end position="995"/>
    </location>
</feature>
<feature type="compositionally biased region" description="Polar residues" evidence="2">
    <location>
        <begin position="483"/>
        <end position="498"/>
    </location>
</feature>
<feature type="compositionally biased region" description="Basic and acidic residues" evidence="2">
    <location>
        <begin position="845"/>
        <end position="854"/>
    </location>
</feature>
<feature type="compositionally biased region" description="Polar residues" evidence="2">
    <location>
        <begin position="275"/>
        <end position="288"/>
    </location>
</feature>
<dbReference type="Gene3D" id="1.20.1270.60">
    <property type="entry name" value="Arfaptin homology (AH) domain/BAR domain"/>
    <property type="match status" value="1"/>
</dbReference>
<dbReference type="GeneID" id="85496192"/>
<reference evidence="3" key="1">
    <citation type="journal article" date="2023" name="BMC Genomics">
        <title>Chromosome-level genome assemblies of Cutaneotrichosporon spp. (Trichosporonales, Basidiomycota) reveal imbalanced evolution between nucleotide sequences and chromosome synteny.</title>
        <authorList>
            <person name="Kobayashi Y."/>
            <person name="Kayamori A."/>
            <person name="Aoki K."/>
            <person name="Shiwa Y."/>
            <person name="Matsutani M."/>
            <person name="Fujita N."/>
            <person name="Sugita T."/>
            <person name="Iwasaki W."/>
            <person name="Tanaka N."/>
            <person name="Takashima M."/>
        </authorList>
    </citation>
    <scope>NUCLEOTIDE SEQUENCE</scope>
    <source>
        <strain evidence="3">HIS019</strain>
    </source>
</reference>
<dbReference type="PANTHER" id="PTHR31962:SF1">
    <property type="entry name" value="SPHINGOLIPID LONG CHAIN BASE-RESPONSIVE PROTEIN PIL1"/>
    <property type="match status" value="1"/>
</dbReference>
<protein>
    <submittedName>
        <fullName evidence="3">Uncharacterized protein</fullName>
    </submittedName>
</protein>
<dbReference type="InterPro" id="IPR027267">
    <property type="entry name" value="AH/BAR_dom_sf"/>
</dbReference>
<feature type="compositionally biased region" description="Basic residues" evidence="2">
    <location>
        <begin position="437"/>
        <end position="448"/>
    </location>
</feature>
<feature type="compositionally biased region" description="Low complexity" evidence="2">
    <location>
        <begin position="731"/>
        <end position="763"/>
    </location>
</feature>
<feature type="compositionally biased region" description="Low complexity" evidence="2">
    <location>
        <begin position="526"/>
        <end position="579"/>
    </location>
</feature>
<feature type="compositionally biased region" description="Basic and acidic residues" evidence="2">
    <location>
        <begin position="700"/>
        <end position="729"/>
    </location>
</feature>
<dbReference type="RefSeq" id="XP_060457587.1">
    <property type="nucleotide sequence ID" value="XM_060601055.1"/>
</dbReference>
<dbReference type="GO" id="GO:0006897">
    <property type="term" value="P:endocytosis"/>
    <property type="evidence" value="ECO:0007669"/>
    <property type="project" value="TreeGrafter"/>
</dbReference>
<keyword evidence="1" id="KW-0175">Coiled coil</keyword>
<feature type="compositionally biased region" description="Polar residues" evidence="2">
    <location>
        <begin position="924"/>
        <end position="934"/>
    </location>
</feature>
<name>A0AA48L5H3_9TREE</name>